<dbReference type="EMBL" id="OPYN01000070">
    <property type="protein sequence ID" value="SPO59763.1"/>
    <property type="molecule type" value="Genomic_DNA"/>
</dbReference>
<evidence type="ECO:0000313" key="1">
    <source>
        <dbReference type="EMBL" id="SPO59763.1"/>
    </source>
</evidence>
<keyword evidence="2" id="KW-1185">Reference proteome</keyword>
<protein>
    <submittedName>
        <fullName evidence="1">Uncharacterized protein</fullName>
    </submittedName>
</protein>
<name>A0AAQ1P5N0_9PSED</name>
<dbReference type="AlphaFoldDB" id="A0AAQ1P5N0"/>
<organism evidence="1 2">
    <name type="scientific">Pseudomonas inefficax</name>
    <dbReference type="NCBI Taxonomy" id="2078786"/>
    <lineage>
        <taxon>Bacteria</taxon>
        <taxon>Pseudomonadati</taxon>
        <taxon>Pseudomonadota</taxon>
        <taxon>Gammaproteobacteria</taxon>
        <taxon>Pseudomonadales</taxon>
        <taxon>Pseudomonadaceae</taxon>
        <taxon>Pseudomonas</taxon>
    </lineage>
</organism>
<reference evidence="1 2" key="1">
    <citation type="submission" date="2018-02" db="EMBL/GenBank/DDBJ databases">
        <authorList>
            <person name="Dubost A."/>
        </authorList>
    </citation>
    <scope>NUCLEOTIDE SEQUENCE [LARGE SCALE GENOMIC DNA]</scope>
    <source>
        <strain evidence="2">JV551A3</strain>
    </source>
</reference>
<sequence>MRAVVVCGARHCGPDAAYVGAGVPAKNSTRWLAPAGPVFAGTPAPTETVPVRHVALNGHTAAP</sequence>
<dbReference type="Proteomes" id="UP000294335">
    <property type="component" value="Unassembled WGS sequence"/>
</dbReference>
<gene>
    <name evidence="1" type="ORF">JV551A3_V1_700035</name>
</gene>
<evidence type="ECO:0000313" key="2">
    <source>
        <dbReference type="Proteomes" id="UP000294335"/>
    </source>
</evidence>
<proteinExistence type="predicted"/>
<comment type="caution">
    <text evidence="1">The sequence shown here is derived from an EMBL/GenBank/DDBJ whole genome shotgun (WGS) entry which is preliminary data.</text>
</comment>
<accession>A0AAQ1P5N0</accession>